<dbReference type="PROSITE" id="PS00894">
    <property type="entry name" value="HTH_DEOR_1"/>
    <property type="match status" value="1"/>
</dbReference>
<dbReference type="InterPro" id="IPR036388">
    <property type="entry name" value="WH-like_DNA-bd_sf"/>
</dbReference>
<dbReference type="SMART" id="SM01134">
    <property type="entry name" value="DeoRC"/>
    <property type="match status" value="1"/>
</dbReference>
<dbReference type="PANTHER" id="PTHR30363:SF4">
    <property type="entry name" value="GLYCEROL-3-PHOSPHATE REGULON REPRESSOR"/>
    <property type="match status" value="1"/>
</dbReference>
<evidence type="ECO:0000256" key="3">
    <source>
        <dbReference type="ARBA" id="ARBA00023125"/>
    </source>
</evidence>
<dbReference type="PROSITE" id="PS51000">
    <property type="entry name" value="HTH_DEOR_2"/>
    <property type="match status" value="1"/>
</dbReference>
<evidence type="ECO:0000256" key="4">
    <source>
        <dbReference type="ARBA" id="ARBA00023163"/>
    </source>
</evidence>
<evidence type="ECO:0000313" key="6">
    <source>
        <dbReference type="EMBL" id="KAE9631159.1"/>
    </source>
</evidence>
<keyword evidence="4" id="KW-0804">Transcription</keyword>
<dbReference type="Gene3D" id="1.10.10.10">
    <property type="entry name" value="Winged helix-like DNA-binding domain superfamily/Winged helix DNA-binding domain"/>
    <property type="match status" value="1"/>
</dbReference>
<dbReference type="GO" id="GO:0003677">
    <property type="term" value="F:DNA binding"/>
    <property type="evidence" value="ECO:0007669"/>
    <property type="project" value="UniProtKB-KW"/>
</dbReference>
<feature type="domain" description="HTH deoR-type" evidence="5">
    <location>
        <begin position="6"/>
        <end position="61"/>
    </location>
</feature>
<dbReference type="SUPFAM" id="SSF100950">
    <property type="entry name" value="NagB/RpiA/CoA transferase-like"/>
    <property type="match status" value="1"/>
</dbReference>
<dbReference type="Proteomes" id="UP000441586">
    <property type="component" value="Unassembled WGS sequence"/>
</dbReference>
<dbReference type="InterPro" id="IPR014036">
    <property type="entry name" value="DeoR-like_C"/>
</dbReference>
<evidence type="ECO:0000259" key="5">
    <source>
        <dbReference type="PROSITE" id="PS51000"/>
    </source>
</evidence>
<dbReference type="Gene3D" id="3.40.50.1360">
    <property type="match status" value="1"/>
</dbReference>
<protein>
    <submittedName>
        <fullName evidence="6">DeoR family transcriptional regulator</fullName>
    </submittedName>
</protein>
<accession>A0A6A4RHZ4</accession>
<evidence type="ECO:0000256" key="1">
    <source>
        <dbReference type="ARBA" id="ARBA00022491"/>
    </source>
</evidence>
<dbReference type="PRINTS" id="PR00037">
    <property type="entry name" value="HTHLACR"/>
</dbReference>
<dbReference type="PANTHER" id="PTHR30363">
    <property type="entry name" value="HTH-TYPE TRANSCRIPTIONAL REGULATOR SRLR-RELATED"/>
    <property type="match status" value="1"/>
</dbReference>
<dbReference type="Pfam" id="PF08220">
    <property type="entry name" value="HTH_DeoR"/>
    <property type="match status" value="1"/>
</dbReference>
<name>A0A6A4RHZ4_9RHOB</name>
<evidence type="ECO:0000313" key="7">
    <source>
        <dbReference type="Proteomes" id="UP000441586"/>
    </source>
</evidence>
<dbReference type="InterPro" id="IPR037171">
    <property type="entry name" value="NagB/RpiA_transferase-like"/>
</dbReference>
<dbReference type="RefSeq" id="WP_158978026.1">
    <property type="nucleotide sequence ID" value="NZ_WSFO01000003.1"/>
</dbReference>
<keyword evidence="1" id="KW-0678">Repressor</keyword>
<organism evidence="6 7">
    <name type="scientific">Parasedimentitalea maritima</name>
    <dbReference type="NCBI Taxonomy" id="2578117"/>
    <lineage>
        <taxon>Bacteria</taxon>
        <taxon>Pseudomonadati</taxon>
        <taxon>Pseudomonadota</taxon>
        <taxon>Alphaproteobacteria</taxon>
        <taxon>Rhodobacterales</taxon>
        <taxon>Paracoccaceae</taxon>
        <taxon>Parasedimentitalea</taxon>
    </lineage>
</organism>
<comment type="caution">
    <text evidence="6">The sequence shown here is derived from an EMBL/GenBank/DDBJ whole genome shotgun (WGS) entry which is preliminary data.</text>
</comment>
<keyword evidence="2" id="KW-0805">Transcription regulation</keyword>
<dbReference type="AlphaFoldDB" id="A0A6A4RHZ4"/>
<dbReference type="InterPro" id="IPR036390">
    <property type="entry name" value="WH_DNA-bd_sf"/>
</dbReference>
<reference evidence="6 7" key="1">
    <citation type="submission" date="2019-12" db="EMBL/GenBank/DDBJ databases">
        <authorList>
            <person name="Zhang Y.-J."/>
        </authorList>
    </citation>
    <scope>NUCLEOTIDE SEQUENCE [LARGE SCALE GENOMIC DNA]</scope>
    <source>
        <strain evidence="6 7">H18S-6</strain>
    </source>
</reference>
<dbReference type="SMART" id="SM00420">
    <property type="entry name" value="HTH_DEOR"/>
    <property type="match status" value="1"/>
</dbReference>
<dbReference type="InterPro" id="IPR001034">
    <property type="entry name" value="DeoR_HTH"/>
</dbReference>
<dbReference type="GO" id="GO:0003700">
    <property type="term" value="F:DNA-binding transcription factor activity"/>
    <property type="evidence" value="ECO:0007669"/>
    <property type="project" value="InterPro"/>
</dbReference>
<dbReference type="SUPFAM" id="SSF46785">
    <property type="entry name" value="Winged helix' DNA-binding domain"/>
    <property type="match status" value="1"/>
</dbReference>
<sequence length="255" mass="28026">MSVGKKGVRQSKLLSYLKESGYESLEQLATKLSVSEQTIRRDITELDQKKLARRTHGGVAFFGGLDSQDYLRRRFESKNTKQRIAQRVAEMVSDGDSIFLDAGTTCVAVAEALNVRENLKIVTYNLGAVIALKDRTDFTMAIPGGFIRHIDGSVIGDFSTDFIRRFHFDVAVISASGIDTDGTMGDDNHWEVANVRTVMELSARTVLALDSTKFYCAGLVPLGPISDVDALVTDTLPDGKLREILLQGTDTKISE</sequence>
<dbReference type="EMBL" id="WSFO01000003">
    <property type="protein sequence ID" value="KAE9631159.1"/>
    <property type="molecule type" value="Genomic_DNA"/>
</dbReference>
<dbReference type="InterPro" id="IPR050313">
    <property type="entry name" value="Carb_Metab_HTH_regulators"/>
</dbReference>
<evidence type="ECO:0000256" key="2">
    <source>
        <dbReference type="ARBA" id="ARBA00023015"/>
    </source>
</evidence>
<dbReference type="Pfam" id="PF00455">
    <property type="entry name" value="DeoRC"/>
    <property type="match status" value="1"/>
</dbReference>
<dbReference type="InterPro" id="IPR018356">
    <property type="entry name" value="Tscrpt_reg_HTH_DeoR_CS"/>
</dbReference>
<gene>
    <name evidence="6" type="ORF">GP644_06235</name>
</gene>
<keyword evidence="3" id="KW-0238">DNA-binding</keyword>
<proteinExistence type="predicted"/>